<sequence>MTEIQPRPYRPEDLAACLAIFDGNTPPFFAPEERAEFCAFLETLPAPDRPYLVLTKAGEVIACGGLIIEAEGRASFTWGMVARARHGQRLGTRLTQARLDLARSLPGITGLALSTSQHTHGFYEGLGFITNSITQDGFGPGLDRWDMTLPLGET</sequence>
<keyword evidence="3" id="KW-1185">Reference proteome</keyword>
<evidence type="ECO:0000313" key="3">
    <source>
        <dbReference type="Proteomes" id="UP000477083"/>
    </source>
</evidence>
<protein>
    <submittedName>
        <fullName evidence="2">GNAT family N-acetyltransferase</fullName>
    </submittedName>
</protein>
<gene>
    <name evidence="2" type="ORF">GS660_08255</name>
</gene>
<dbReference type="Gene3D" id="3.40.630.30">
    <property type="match status" value="1"/>
</dbReference>
<keyword evidence="2" id="KW-0808">Transferase</keyword>
<dbReference type="InterPro" id="IPR016181">
    <property type="entry name" value="Acyl_CoA_acyltransferase"/>
</dbReference>
<dbReference type="RefSeq" id="WP_161345342.1">
    <property type="nucleotide sequence ID" value="NZ_BMGW01000004.1"/>
</dbReference>
<dbReference type="Pfam" id="PF00583">
    <property type="entry name" value="Acetyltransf_1"/>
    <property type="match status" value="1"/>
</dbReference>
<reference evidence="2 3" key="1">
    <citation type="submission" date="2020-01" db="EMBL/GenBank/DDBJ databases">
        <title>Frigidibacter albus SP32T (=CGMCC 1.13995T).</title>
        <authorList>
            <person name="Liao X."/>
        </authorList>
    </citation>
    <scope>NUCLEOTIDE SEQUENCE [LARGE SCALE GENOMIC DNA]</scope>
    <source>
        <strain evidence="2 3">SP32</strain>
    </source>
</reference>
<evidence type="ECO:0000259" key="1">
    <source>
        <dbReference type="PROSITE" id="PS51186"/>
    </source>
</evidence>
<feature type="domain" description="N-acetyltransferase" evidence="1">
    <location>
        <begin position="4"/>
        <end position="152"/>
    </location>
</feature>
<dbReference type="SUPFAM" id="SSF55729">
    <property type="entry name" value="Acyl-CoA N-acyltransferases (Nat)"/>
    <property type="match status" value="1"/>
</dbReference>
<dbReference type="OrthoDB" id="2380306at2"/>
<dbReference type="InterPro" id="IPR000182">
    <property type="entry name" value="GNAT_dom"/>
</dbReference>
<dbReference type="AlphaFoldDB" id="A0A6L8VHS6"/>
<comment type="caution">
    <text evidence="2">The sequence shown here is derived from an EMBL/GenBank/DDBJ whole genome shotgun (WGS) entry which is preliminary data.</text>
</comment>
<dbReference type="PROSITE" id="PS51186">
    <property type="entry name" value="GNAT"/>
    <property type="match status" value="1"/>
</dbReference>
<dbReference type="Proteomes" id="UP000477083">
    <property type="component" value="Unassembled WGS sequence"/>
</dbReference>
<proteinExistence type="predicted"/>
<name>A0A6L8VHS6_9RHOB</name>
<dbReference type="EMBL" id="WWNR01000004">
    <property type="protein sequence ID" value="MZQ89092.1"/>
    <property type="molecule type" value="Genomic_DNA"/>
</dbReference>
<evidence type="ECO:0000313" key="2">
    <source>
        <dbReference type="EMBL" id="MZQ89092.1"/>
    </source>
</evidence>
<accession>A0A6L8VHS6</accession>
<dbReference type="GO" id="GO:0016747">
    <property type="term" value="F:acyltransferase activity, transferring groups other than amino-acyl groups"/>
    <property type="evidence" value="ECO:0007669"/>
    <property type="project" value="InterPro"/>
</dbReference>
<organism evidence="2 3">
    <name type="scientific">Frigidibacter albus</name>
    <dbReference type="NCBI Taxonomy" id="1465486"/>
    <lineage>
        <taxon>Bacteria</taxon>
        <taxon>Pseudomonadati</taxon>
        <taxon>Pseudomonadota</taxon>
        <taxon>Alphaproteobacteria</taxon>
        <taxon>Rhodobacterales</taxon>
        <taxon>Paracoccaceae</taxon>
        <taxon>Frigidibacter</taxon>
    </lineage>
</organism>